<dbReference type="EMBL" id="JANJQO010000187">
    <property type="protein sequence ID" value="KAJ2980596.1"/>
    <property type="molecule type" value="Genomic_DNA"/>
</dbReference>
<comment type="caution">
    <text evidence="1">The sequence shown here is derived from an EMBL/GenBank/DDBJ whole genome shotgun (WGS) entry which is preliminary data.</text>
</comment>
<gene>
    <name evidence="1" type="ORF">NQ176_g2547</name>
</gene>
<evidence type="ECO:0000313" key="1">
    <source>
        <dbReference type="EMBL" id="KAJ2980596.1"/>
    </source>
</evidence>
<proteinExistence type="predicted"/>
<keyword evidence="2" id="KW-1185">Reference proteome</keyword>
<reference evidence="1" key="1">
    <citation type="submission" date="2022-08" db="EMBL/GenBank/DDBJ databases">
        <title>Genome Sequence of Lecanicillium fungicola.</title>
        <authorList>
            <person name="Buettner E."/>
        </authorList>
    </citation>
    <scope>NUCLEOTIDE SEQUENCE</scope>
    <source>
        <strain evidence="1">Babe33</strain>
    </source>
</reference>
<accession>A0ACC1NP18</accession>
<sequence>MVSILADSFQYEALPGPSHIRLLKRLSPAEDGTLRFSLITQNIENDQREPYACLSYTWGNPFAHGNGFKSDFEAVANDYQEANKIPVLVNNKTMMIQKNLFEGLKAIPPDTYSAYAQQRLDATPGQSFIHHAAAKGHTADLKAWLRNGVDIDILDDDGHCPLHFAAGWNRPDCVKLLLSYGCRTDIRSAENKTPLEIAQGKGFKDVISLLENPASVEKLAVTESTPEMLLWADAMCINQADMIEKSAQVSMMDRIYSASAYAIAWLGPPDQYSEMGIKTLETLWKNLKAFKETTIAPFSGTDKVKYEEANIPYVSIPEWKALASIYQRQWSRRAWIVQEAVLARALLMYIGGSVVSFNKLGKVAEALTANESKTGSDFSTKYVPKNDVAVPIISNIRDMLAWRQYMANIRSNSEYADSCRKRFTLNSLIREFWTFMATDPRDKVFAHYGLLNLYAPQRQLTDYSLPVQSVYTAAARRIIIEQGDLHVLNLVTYQDRRRSGLPSWVPDFGLQGINPMPPSFKADEGYEYVPPVMDPRRMDDPKLTVQGVFMGKVSQTGGRTVSETRGKFDFDHSWLKIALSMCGKRTGKTDLVVSHDLWLTLCMNQTSEAATTEEPTLGRLDEHQGIQFRRFLVFMILAEADGWVREKNGLPRIGNKNDITFSFLDYDPFAEDLEPILADLDTIDEHDGGAWTPSRKEVLIAWNNYNLNFVRNVSVTEDGSPHDIYLPDGVTQENARPVGSGSIVLDSMPLLSCRGFISQYSAIYGGRQLITTNGDWFLGLASLAVKPGDEVWVVPGLNAPAVLRPRGLSDDGKRKRFEFMGACYMHGMMEGTISASLKNVQNVQDLELE</sequence>
<protein>
    <submittedName>
        <fullName evidence="1">Uncharacterized protein</fullName>
    </submittedName>
</protein>
<organism evidence="1 2">
    <name type="scientific">Zarea fungicola</name>
    <dbReference type="NCBI Taxonomy" id="93591"/>
    <lineage>
        <taxon>Eukaryota</taxon>
        <taxon>Fungi</taxon>
        <taxon>Dikarya</taxon>
        <taxon>Ascomycota</taxon>
        <taxon>Pezizomycotina</taxon>
        <taxon>Sordariomycetes</taxon>
        <taxon>Hypocreomycetidae</taxon>
        <taxon>Hypocreales</taxon>
        <taxon>Cordycipitaceae</taxon>
        <taxon>Zarea</taxon>
    </lineage>
</organism>
<dbReference type="Proteomes" id="UP001143910">
    <property type="component" value="Unassembled WGS sequence"/>
</dbReference>
<name>A0ACC1NP18_9HYPO</name>
<evidence type="ECO:0000313" key="2">
    <source>
        <dbReference type="Proteomes" id="UP001143910"/>
    </source>
</evidence>